<sequence>MEEMRLKEERMERSMSDVAAENRRLLDPLNKAKEENIELKRQLASYEKDKVALKPLFS</sequence>
<dbReference type="EMBL" id="CAAALY010260657">
    <property type="protein sequence ID" value="VEL39266.1"/>
    <property type="molecule type" value="Genomic_DNA"/>
</dbReference>
<dbReference type="InterPro" id="IPR025593">
    <property type="entry name" value="GAS8_dom"/>
</dbReference>
<comment type="similarity">
    <text evidence="3">Belongs to the DRC4 family.</text>
</comment>
<evidence type="ECO:0000256" key="9">
    <source>
        <dbReference type="ARBA" id="ARBA00023069"/>
    </source>
</evidence>
<evidence type="ECO:0000256" key="10">
    <source>
        <dbReference type="ARBA" id="ARBA00023212"/>
    </source>
</evidence>
<evidence type="ECO:0000256" key="2">
    <source>
        <dbReference type="ARBA" id="ARBA00004245"/>
    </source>
</evidence>
<dbReference type="PANTHER" id="PTHR31543">
    <property type="entry name" value="DYNEIN REGULATORY COMPLEX SUBUNIT 4"/>
    <property type="match status" value="1"/>
</dbReference>
<dbReference type="AlphaFoldDB" id="A0A448XL70"/>
<keyword evidence="5" id="KW-0963">Cytoplasm</keyword>
<organism evidence="15 16">
    <name type="scientific">Protopolystoma xenopodis</name>
    <dbReference type="NCBI Taxonomy" id="117903"/>
    <lineage>
        <taxon>Eukaryota</taxon>
        <taxon>Metazoa</taxon>
        <taxon>Spiralia</taxon>
        <taxon>Lophotrochozoa</taxon>
        <taxon>Platyhelminthes</taxon>
        <taxon>Monogenea</taxon>
        <taxon>Polyopisthocotylea</taxon>
        <taxon>Polystomatidea</taxon>
        <taxon>Polystomatidae</taxon>
        <taxon>Protopolystoma</taxon>
    </lineage>
</organism>
<keyword evidence="10" id="KW-0206">Cytoskeleton</keyword>
<dbReference type="GO" id="GO:0031514">
    <property type="term" value="C:motile cilium"/>
    <property type="evidence" value="ECO:0007669"/>
    <property type="project" value="UniProtKB-SubCell"/>
</dbReference>
<gene>
    <name evidence="15" type="ORF">PXEA_LOCUS32706</name>
</gene>
<dbReference type="GO" id="GO:0005794">
    <property type="term" value="C:Golgi apparatus"/>
    <property type="evidence" value="ECO:0007669"/>
    <property type="project" value="TreeGrafter"/>
</dbReference>
<evidence type="ECO:0000256" key="1">
    <source>
        <dbReference type="ARBA" id="ARBA00004230"/>
    </source>
</evidence>
<proteinExistence type="inferred from homology"/>
<evidence type="ECO:0000256" key="3">
    <source>
        <dbReference type="ARBA" id="ARBA00009859"/>
    </source>
</evidence>
<evidence type="ECO:0000259" key="14">
    <source>
        <dbReference type="Pfam" id="PF13851"/>
    </source>
</evidence>
<keyword evidence="6" id="KW-0493">Microtubule</keyword>
<reference evidence="15" key="1">
    <citation type="submission" date="2018-11" db="EMBL/GenBank/DDBJ databases">
        <authorList>
            <consortium name="Pathogen Informatics"/>
        </authorList>
    </citation>
    <scope>NUCLEOTIDE SEQUENCE</scope>
</reference>
<evidence type="ECO:0000256" key="7">
    <source>
        <dbReference type="ARBA" id="ARBA00022846"/>
    </source>
</evidence>
<keyword evidence="7" id="KW-0282">Flagellum</keyword>
<dbReference type="GO" id="GO:0031267">
    <property type="term" value="F:small GTPase binding"/>
    <property type="evidence" value="ECO:0007669"/>
    <property type="project" value="InterPro"/>
</dbReference>
<comment type="subcellular location">
    <subcellularLocation>
        <location evidence="1">Cell projection</location>
        <location evidence="1">Cilium</location>
        <location evidence="1">Flagellum</location>
    </subcellularLocation>
    <subcellularLocation>
        <location evidence="2">Cytoplasm</location>
        <location evidence="2">Cytoskeleton</location>
    </subcellularLocation>
</comment>
<comment type="caution">
    <text evidence="15">The sequence shown here is derived from an EMBL/GenBank/DDBJ whole genome shotgun (WGS) entry which is preliminary data.</text>
</comment>
<evidence type="ECO:0000256" key="12">
    <source>
        <dbReference type="ARBA" id="ARBA00031568"/>
    </source>
</evidence>
<dbReference type="PANTHER" id="PTHR31543:SF0">
    <property type="entry name" value="DYNEIN REGULATORY COMPLEX SUBUNIT 4"/>
    <property type="match status" value="1"/>
</dbReference>
<evidence type="ECO:0000256" key="4">
    <source>
        <dbReference type="ARBA" id="ARBA00021301"/>
    </source>
</evidence>
<keyword evidence="8 13" id="KW-0175">Coiled coil</keyword>
<evidence type="ECO:0000256" key="5">
    <source>
        <dbReference type="ARBA" id="ARBA00022490"/>
    </source>
</evidence>
<evidence type="ECO:0000256" key="11">
    <source>
        <dbReference type="ARBA" id="ARBA00023273"/>
    </source>
</evidence>
<dbReference type="GO" id="GO:0008017">
    <property type="term" value="F:microtubule binding"/>
    <property type="evidence" value="ECO:0007669"/>
    <property type="project" value="InterPro"/>
</dbReference>
<evidence type="ECO:0000256" key="8">
    <source>
        <dbReference type="ARBA" id="ARBA00023054"/>
    </source>
</evidence>
<keyword evidence="11" id="KW-0966">Cell projection</keyword>
<evidence type="ECO:0000256" key="13">
    <source>
        <dbReference type="SAM" id="Coils"/>
    </source>
</evidence>
<name>A0A448XL70_9PLAT</name>
<accession>A0A448XL70</accession>
<dbReference type="GO" id="GO:0048870">
    <property type="term" value="P:cell motility"/>
    <property type="evidence" value="ECO:0007669"/>
    <property type="project" value="InterPro"/>
</dbReference>
<dbReference type="Pfam" id="PF13851">
    <property type="entry name" value="GAS"/>
    <property type="match status" value="1"/>
</dbReference>
<feature type="coiled-coil region" evidence="13">
    <location>
        <begin position="1"/>
        <end position="49"/>
    </location>
</feature>
<dbReference type="GO" id="GO:0005874">
    <property type="term" value="C:microtubule"/>
    <property type="evidence" value="ECO:0007669"/>
    <property type="project" value="UniProtKB-KW"/>
</dbReference>
<keyword evidence="9" id="KW-0969">Cilium</keyword>
<feature type="domain" description="Growth arrest-specific protein 8" evidence="14">
    <location>
        <begin position="1"/>
        <end position="54"/>
    </location>
</feature>
<dbReference type="Proteomes" id="UP000784294">
    <property type="component" value="Unassembled WGS sequence"/>
</dbReference>
<dbReference type="InterPro" id="IPR039308">
    <property type="entry name" value="GAS8"/>
</dbReference>
<evidence type="ECO:0000313" key="16">
    <source>
        <dbReference type="Proteomes" id="UP000784294"/>
    </source>
</evidence>
<evidence type="ECO:0000313" key="15">
    <source>
        <dbReference type="EMBL" id="VEL39266.1"/>
    </source>
</evidence>
<evidence type="ECO:0000256" key="6">
    <source>
        <dbReference type="ARBA" id="ARBA00022701"/>
    </source>
</evidence>
<protein>
    <recommendedName>
        <fullName evidence="4">Dynein regulatory complex subunit 4</fullName>
    </recommendedName>
    <alternativeName>
        <fullName evidence="12">Growth arrest-specific protein 8</fullName>
    </alternativeName>
</protein>
<keyword evidence="16" id="KW-1185">Reference proteome</keyword>